<accession>A0A5C6M6Z8</accession>
<evidence type="ECO:0000313" key="2">
    <source>
        <dbReference type="Proteomes" id="UP000321083"/>
    </source>
</evidence>
<keyword evidence="2" id="KW-1185">Reference proteome</keyword>
<reference evidence="1 2" key="2">
    <citation type="submission" date="2019-08" db="EMBL/GenBank/DDBJ databases">
        <authorList>
            <person name="Henke P."/>
        </authorList>
    </citation>
    <scope>NUCLEOTIDE SEQUENCE [LARGE SCALE GENOMIC DNA]</scope>
    <source>
        <strain evidence="1">Phe10_nw2017</strain>
    </source>
</reference>
<gene>
    <name evidence="1" type="ORF">E3A20_19190</name>
</gene>
<evidence type="ECO:0000313" key="1">
    <source>
        <dbReference type="EMBL" id="TWW08954.1"/>
    </source>
</evidence>
<dbReference type="EMBL" id="SRHE01000440">
    <property type="protein sequence ID" value="TWW08954.1"/>
    <property type="molecule type" value="Genomic_DNA"/>
</dbReference>
<dbReference type="AlphaFoldDB" id="A0A5C6M6Z8"/>
<feature type="non-terminal residue" evidence="1">
    <location>
        <position position="96"/>
    </location>
</feature>
<dbReference type="Proteomes" id="UP000321083">
    <property type="component" value="Unassembled WGS sequence"/>
</dbReference>
<organism evidence="1 2">
    <name type="scientific">Planctomyces bekefii</name>
    <dbReference type="NCBI Taxonomy" id="1653850"/>
    <lineage>
        <taxon>Bacteria</taxon>
        <taxon>Pseudomonadati</taxon>
        <taxon>Planctomycetota</taxon>
        <taxon>Planctomycetia</taxon>
        <taxon>Planctomycetales</taxon>
        <taxon>Planctomycetaceae</taxon>
        <taxon>Planctomyces</taxon>
    </lineage>
</organism>
<reference evidence="1 2" key="1">
    <citation type="submission" date="2019-08" db="EMBL/GenBank/DDBJ databases">
        <title>100 year-old enigma solved: identification of Planctomyces bekefii, the type genus and species of the phylum Planctomycetes.</title>
        <authorList>
            <person name="Svetlana D.N."/>
            <person name="Overmann J."/>
        </authorList>
    </citation>
    <scope>NUCLEOTIDE SEQUENCE [LARGE SCALE GENOMIC DNA]</scope>
    <source>
        <strain evidence="1">Phe10_nw2017</strain>
    </source>
</reference>
<evidence type="ECO:0008006" key="3">
    <source>
        <dbReference type="Google" id="ProtNLM"/>
    </source>
</evidence>
<comment type="caution">
    <text evidence="1">The sequence shown here is derived from an EMBL/GenBank/DDBJ whole genome shotgun (WGS) entry which is preliminary data.</text>
</comment>
<name>A0A5C6M6Z8_9PLAN</name>
<sequence length="96" mass="10339">MMTWRGVVRGGCGLLAAVLLAGCSEKPAWEVSYPAAGLLTFRGRPVPNADIVLFPEDSTWPETVRPRARTKEDGTFEVWTCEPGDGAPAGSYKVTL</sequence>
<proteinExistence type="predicted"/>
<protein>
    <recommendedName>
        <fullName evidence="3">Carboxypeptidase regulatory-like domain-containing protein</fullName>
    </recommendedName>
</protein>
<dbReference type="PROSITE" id="PS51257">
    <property type="entry name" value="PROKAR_LIPOPROTEIN"/>
    <property type="match status" value="1"/>
</dbReference>